<accession>A0A1I6UXE6</accession>
<reference evidence="2" key="1">
    <citation type="submission" date="2016-10" db="EMBL/GenBank/DDBJ databases">
        <authorList>
            <person name="Varghese N."/>
            <person name="Submissions S."/>
        </authorList>
    </citation>
    <scope>NUCLEOTIDE SEQUENCE [LARGE SCALE GENOMIC DNA]</scope>
    <source>
        <strain evidence="2">DSM 22427</strain>
    </source>
</reference>
<dbReference type="EMBL" id="FOZS01000008">
    <property type="protein sequence ID" value="SFT06102.1"/>
    <property type="molecule type" value="Genomic_DNA"/>
</dbReference>
<name>A0A1I6UXE6_9EURY</name>
<gene>
    <name evidence="1" type="ORF">SAMN04488556_4150</name>
</gene>
<protein>
    <submittedName>
        <fullName evidence="1">Uncharacterized protein</fullName>
    </submittedName>
</protein>
<dbReference type="Proteomes" id="UP000199199">
    <property type="component" value="Unassembled WGS sequence"/>
</dbReference>
<evidence type="ECO:0000313" key="2">
    <source>
        <dbReference type="Proteomes" id="UP000199199"/>
    </source>
</evidence>
<dbReference type="AlphaFoldDB" id="A0A1I6UXE6"/>
<keyword evidence="2" id="KW-1185">Reference proteome</keyword>
<organism evidence="1 2">
    <name type="scientific">Halostagnicola kamekurae</name>
    <dbReference type="NCBI Taxonomy" id="619731"/>
    <lineage>
        <taxon>Archaea</taxon>
        <taxon>Methanobacteriati</taxon>
        <taxon>Methanobacteriota</taxon>
        <taxon>Stenosarchaea group</taxon>
        <taxon>Halobacteria</taxon>
        <taxon>Halobacteriales</taxon>
        <taxon>Natrialbaceae</taxon>
        <taxon>Halostagnicola</taxon>
    </lineage>
</organism>
<sequence>MRYRGQEGPMHDDTRRDDILIAIALTRFSVQFEAADPELADRAWRLAADRLVEHSVDAREAVEALDLKE</sequence>
<evidence type="ECO:0000313" key="1">
    <source>
        <dbReference type="EMBL" id="SFT06102.1"/>
    </source>
</evidence>
<proteinExistence type="predicted"/>